<accession>A0ABT1ZB46</accession>
<keyword evidence="2" id="KW-1185">Reference proteome</keyword>
<organism evidence="1 2">
    <name type="scientific">Tractidigestivibacter montrealensis</name>
    <dbReference type="NCBI Taxonomy" id="2972466"/>
    <lineage>
        <taxon>Bacteria</taxon>
        <taxon>Bacillati</taxon>
        <taxon>Actinomycetota</taxon>
        <taxon>Coriobacteriia</taxon>
        <taxon>Coriobacteriales</taxon>
        <taxon>Atopobiaceae</taxon>
        <taxon>Tractidigestivibacter</taxon>
    </lineage>
</organism>
<dbReference type="InterPro" id="IPR029044">
    <property type="entry name" value="Nucleotide-diphossugar_trans"/>
</dbReference>
<dbReference type="CDD" id="cd02513">
    <property type="entry name" value="CMP-NeuAc_Synthase"/>
    <property type="match status" value="1"/>
</dbReference>
<reference evidence="1 2" key="1">
    <citation type="submission" date="2022-08" db="EMBL/GenBank/DDBJ databases">
        <title>Tractidigestivibacter montrealensis type strain KD21.</title>
        <authorList>
            <person name="Diop K."/>
            <person name="Richard C."/>
            <person name="Routy B."/>
        </authorList>
    </citation>
    <scope>NUCLEOTIDE SEQUENCE [LARGE SCALE GENOMIC DNA]</scope>
    <source>
        <strain evidence="1 2">KD21</strain>
    </source>
</reference>
<evidence type="ECO:0000313" key="1">
    <source>
        <dbReference type="EMBL" id="MCR9037433.1"/>
    </source>
</evidence>
<protein>
    <submittedName>
        <fullName evidence="1">Acylneuraminate cytidylyltransferase family protein</fullName>
    </submittedName>
</protein>
<evidence type="ECO:0000313" key="2">
    <source>
        <dbReference type="Proteomes" id="UP001204320"/>
    </source>
</evidence>
<dbReference type="PANTHER" id="PTHR21485">
    <property type="entry name" value="HAD SUPERFAMILY MEMBERS CMAS AND KDSC"/>
    <property type="match status" value="1"/>
</dbReference>
<gene>
    <name evidence="1" type="ORF">NVS32_10810</name>
</gene>
<keyword evidence="1" id="KW-0808">Transferase</keyword>
<comment type="caution">
    <text evidence="1">The sequence shown here is derived from an EMBL/GenBank/DDBJ whole genome shotgun (WGS) entry which is preliminary data.</text>
</comment>
<proteinExistence type="predicted"/>
<keyword evidence="1" id="KW-0548">Nucleotidyltransferase</keyword>
<dbReference type="Pfam" id="PF02348">
    <property type="entry name" value="CTP_transf_3"/>
    <property type="match status" value="1"/>
</dbReference>
<sequence length="166" mass="18392">MLGDKRVLAIIPARGGRKKIPRKNIREVCGRPLISYTIDAALKSRYVDACLVSTEDVEIAEVARHSGAWVPFLRPAELAADTSRTIDCIVDAMDRLDTTGNYFDVVVLLQATSPLRDESDVDRAIERYEEAGGRGVINVTDLRGHTHLHAHDGREERTSQATAQRV</sequence>
<name>A0ABT1ZB46_9ACTN</name>
<dbReference type="InterPro" id="IPR050793">
    <property type="entry name" value="CMP-NeuNAc_synthase"/>
</dbReference>
<dbReference type="RefSeq" id="WP_258499829.1">
    <property type="nucleotide sequence ID" value="NZ_JANSKA010000011.1"/>
</dbReference>
<dbReference type="InterPro" id="IPR003329">
    <property type="entry name" value="Cytidylyl_trans"/>
</dbReference>
<dbReference type="PANTHER" id="PTHR21485:SF6">
    <property type="entry name" value="N-ACYLNEURAMINATE CYTIDYLYLTRANSFERASE-RELATED"/>
    <property type="match status" value="1"/>
</dbReference>
<dbReference type="Proteomes" id="UP001204320">
    <property type="component" value="Unassembled WGS sequence"/>
</dbReference>
<dbReference type="SUPFAM" id="SSF53448">
    <property type="entry name" value="Nucleotide-diphospho-sugar transferases"/>
    <property type="match status" value="1"/>
</dbReference>
<dbReference type="EMBL" id="JANSKA010000011">
    <property type="protein sequence ID" value="MCR9037433.1"/>
    <property type="molecule type" value="Genomic_DNA"/>
</dbReference>
<dbReference type="Gene3D" id="3.90.550.10">
    <property type="entry name" value="Spore Coat Polysaccharide Biosynthesis Protein SpsA, Chain A"/>
    <property type="match status" value="1"/>
</dbReference>
<dbReference type="GO" id="GO:0016779">
    <property type="term" value="F:nucleotidyltransferase activity"/>
    <property type="evidence" value="ECO:0007669"/>
    <property type="project" value="UniProtKB-KW"/>
</dbReference>